<reference evidence="4" key="1">
    <citation type="submission" date="2020-01" db="EMBL/GenBank/DDBJ databases">
        <title>Insect and environment-associated Actinomycetes.</title>
        <authorList>
            <person name="Currrie C."/>
            <person name="Chevrette M."/>
            <person name="Carlson C."/>
            <person name="Stubbendieck R."/>
            <person name="Wendt-Pienkowski E."/>
        </authorList>
    </citation>
    <scope>NUCLEOTIDE SEQUENCE</scope>
    <source>
        <strain evidence="4">SID7499</strain>
    </source>
</reference>
<dbReference type="SUPFAM" id="SSF55048">
    <property type="entry name" value="Probable ACP-binding domain of malonyl-CoA ACP transacylase"/>
    <property type="match status" value="1"/>
</dbReference>
<keyword evidence="1" id="KW-0596">Phosphopantetheine</keyword>
<feature type="non-terminal residue" evidence="4">
    <location>
        <position position="203"/>
    </location>
</feature>
<keyword evidence="2" id="KW-0597">Phosphoprotein</keyword>
<dbReference type="Pfam" id="PF00698">
    <property type="entry name" value="Acyl_transf_1"/>
    <property type="match status" value="1"/>
</dbReference>
<gene>
    <name evidence="4" type="ORF">G3M58_67670</name>
</gene>
<protein>
    <submittedName>
        <fullName evidence="4">Acyltransferase domain-containing protein</fullName>
    </submittedName>
</protein>
<feature type="domain" description="Malonyl-CoA:ACP transacylase (MAT)" evidence="3">
    <location>
        <begin position="1"/>
        <end position="202"/>
    </location>
</feature>
<dbReference type="GO" id="GO:0071770">
    <property type="term" value="P:DIM/DIP cell wall layer assembly"/>
    <property type="evidence" value="ECO:0007669"/>
    <property type="project" value="TreeGrafter"/>
</dbReference>
<dbReference type="GO" id="GO:0005886">
    <property type="term" value="C:plasma membrane"/>
    <property type="evidence" value="ECO:0007669"/>
    <property type="project" value="TreeGrafter"/>
</dbReference>
<dbReference type="InterPro" id="IPR016035">
    <property type="entry name" value="Acyl_Trfase/lysoPLipase"/>
</dbReference>
<evidence type="ECO:0000256" key="1">
    <source>
        <dbReference type="ARBA" id="ARBA00022450"/>
    </source>
</evidence>
<dbReference type="SMART" id="SM00827">
    <property type="entry name" value="PKS_AT"/>
    <property type="match status" value="1"/>
</dbReference>
<dbReference type="PANTHER" id="PTHR43775">
    <property type="entry name" value="FATTY ACID SYNTHASE"/>
    <property type="match status" value="1"/>
</dbReference>
<dbReference type="InterPro" id="IPR016036">
    <property type="entry name" value="Malonyl_transacylase_ACP-bd"/>
</dbReference>
<evidence type="ECO:0000256" key="2">
    <source>
        <dbReference type="ARBA" id="ARBA00022553"/>
    </source>
</evidence>
<dbReference type="GO" id="GO:0004312">
    <property type="term" value="F:fatty acid synthase activity"/>
    <property type="evidence" value="ECO:0007669"/>
    <property type="project" value="TreeGrafter"/>
</dbReference>
<accession>A0A6G3XK35</accession>
<sequence length="203" mass="20974">GELSAAAAAEVFGPAETLRIAELRGRVFERVPDSGSSYVACGAEQVATLLRDDLVVAVLNGPGECVVSGSVAALAGLERRLTALGIDHRRIAVPGAVHSPLLDPFLDEYRALVASFGPRPARLPLVSNVTGKRLTEAEATDPGYWARQLRSTVLFDDCLETAARNGAALVDAGPGQGLRSLAQGLAGRRPGVSAHAVMGGGRA</sequence>
<dbReference type="GO" id="GO:0005737">
    <property type="term" value="C:cytoplasm"/>
    <property type="evidence" value="ECO:0007669"/>
    <property type="project" value="TreeGrafter"/>
</dbReference>
<dbReference type="Gene3D" id="3.40.366.10">
    <property type="entry name" value="Malonyl-Coenzyme A Acyl Carrier Protein, domain 2"/>
    <property type="match status" value="1"/>
</dbReference>
<dbReference type="EMBL" id="JAAGMN010007072">
    <property type="protein sequence ID" value="NEE18033.1"/>
    <property type="molecule type" value="Genomic_DNA"/>
</dbReference>
<dbReference type="GO" id="GO:0006633">
    <property type="term" value="P:fatty acid biosynthetic process"/>
    <property type="evidence" value="ECO:0007669"/>
    <property type="project" value="TreeGrafter"/>
</dbReference>
<evidence type="ECO:0000313" key="4">
    <source>
        <dbReference type="EMBL" id="NEE18033.1"/>
    </source>
</evidence>
<dbReference type="InterPro" id="IPR050091">
    <property type="entry name" value="PKS_NRPS_Biosynth_Enz"/>
</dbReference>
<dbReference type="PANTHER" id="PTHR43775:SF37">
    <property type="entry name" value="SI:DKEY-61P9.11"/>
    <property type="match status" value="1"/>
</dbReference>
<feature type="non-terminal residue" evidence="4">
    <location>
        <position position="1"/>
    </location>
</feature>
<keyword evidence="4" id="KW-0012">Acyltransferase</keyword>
<evidence type="ECO:0000259" key="3">
    <source>
        <dbReference type="SMART" id="SM00827"/>
    </source>
</evidence>
<dbReference type="InterPro" id="IPR014043">
    <property type="entry name" value="Acyl_transferase_dom"/>
</dbReference>
<name>A0A6G3XK35_9ACTN</name>
<dbReference type="InterPro" id="IPR001227">
    <property type="entry name" value="Ac_transferase_dom_sf"/>
</dbReference>
<organism evidence="4">
    <name type="scientific">Streptomyces sp. SID7499</name>
    <dbReference type="NCBI Taxonomy" id="2706086"/>
    <lineage>
        <taxon>Bacteria</taxon>
        <taxon>Bacillati</taxon>
        <taxon>Actinomycetota</taxon>
        <taxon>Actinomycetes</taxon>
        <taxon>Kitasatosporales</taxon>
        <taxon>Streptomycetaceae</taxon>
        <taxon>Streptomyces</taxon>
    </lineage>
</organism>
<dbReference type="AlphaFoldDB" id="A0A6G3XK35"/>
<keyword evidence="4" id="KW-0808">Transferase</keyword>
<proteinExistence type="predicted"/>
<comment type="caution">
    <text evidence="4">The sequence shown here is derived from an EMBL/GenBank/DDBJ whole genome shotgun (WGS) entry which is preliminary data.</text>
</comment>
<dbReference type="SUPFAM" id="SSF52151">
    <property type="entry name" value="FabD/lysophospholipase-like"/>
    <property type="match status" value="1"/>
</dbReference>